<evidence type="ECO:0000256" key="3">
    <source>
        <dbReference type="ARBA" id="ARBA00022989"/>
    </source>
</evidence>
<dbReference type="Proteomes" id="UP000216725">
    <property type="component" value="Unassembled WGS sequence"/>
</dbReference>
<dbReference type="EMBL" id="MWWR01000005">
    <property type="protein sequence ID" value="OZG52129.1"/>
    <property type="molecule type" value="Genomic_DNA"/>
</dbReference>
<evidence type="ECO:0000313" key="9">
    <source>
        <dbReference type="Proteomes" id="UP000216725"/>
    </source>
</evidence>
<gene>
    <name evidence="8" type="ORF">PSRA_0679</name>
</gene>
<evidence type="ECO:0000256" key="6">
    <source>
        <dbReference type="SAM" id="Phobius"/>
    </source>
</evidence>
<dbReference type="Gene3D" id="1.20.1250.20">
    <property type="entry name" value="MFS general substrate transporter like domains"/>
    <property type="match status" value="2"/>
</dbReference>
<comment type="subcellular location">
    <subcellularLocation>
        <location evidence="1">Cell membrane</location>
        <topology evidence="1">Multi-pass membrane protein</topology>
    </subcellularLocation>
</comment>
<dbReference type="CDD" id="cd17353">
    <property type="entry name" value="MFS_OFA_like"/>
    <property type="match status" value="1"/>
</dbReference>
<evidence type="ECO:0000259" key="7">
    <source>
        <dbReference type="PROSITE" id="PS50850"/>
    </source>
</evidence>
<feature type="transmembrane region" description="Helical" evidence="6">
    <location>
        <begin position="146"/>
        <end position="167"/>
    </location>
</feature>
<keyword evidence="9" id="KW-1185">Reference proteome</keyword>
<keyword evidence="2 6" id="KW-0812">Transmembrane</keyword>
<feature type="transmembrane region" description="Helical" evidence="6">
    <location>
        <begin position="179"/>
        <end position="200"/>
    </location>
</feature>
<evidence type="ECO:0000256" key="2">
    <source>
        <dbReference type="ARBA" id="ARBA00022692"/>
    </source>
</evidence>
<protein>
    <submittedName>
        <fullName evidence="8">Oxalate: formate antiporter</fullName>
    </submittedName>
</protein>
<organism evidence="8 9">
    <name type="scientific">Pseudoscardovia radai</name>
    <dbReference type="NCBI Taxonomy" id="987066"/>
    <lineage>
        <taxon>Bacteria</taxon>
        <taxon>Bacillati</taxon>
        <taxon>Actinomycetota</taxon>
        <taxon>Actinomycetes</taxon>
        <taxon>Bifidobacteriales</taxon>
        <taxon>Bifidobacteriaceae</taxon>
        <taxon>Pseudoscardovia</taxon>
    </lineage>
</organism>
<dbReference type="InterPro" id="IPR020846">
    <property type="entry name" value="MFS_dom"/>
</dbReference>
<comment type="caution">
    <text evidence="8">The sequence shown here is derived from an EMBL/GenBank/DDBJ whole genome shotgun (WGS) entry which is preliminary data.</text>
</comment>
<feature type="transmembrane region" description="Helical" evidence="6">
    <location>
        <begin position="434"/>
        <end position="456"/>
    </location>
</feature>
<feature type="transmembrane region" description="Helical" evidence="6">
    <location>
        <begin position="255"/>
        <end position="276"/>
    </location>
</feature>
<keyword evidence="4 6" id="KW-0472">Membrane</keyword>
<evidence type="ECO:0000256" key="5">
    <source>
        <dbReference type="SAM" id="MobiDB-lite"/>
    </source>
</evidence>
<sequence length="469" mass="49733">MASNPRQRMSSSATIAESSASSPSSSLSTPEPTATAPASTATAPARSPLDNRWMRAVVPALLIHISIGTVYCWSVFKQLIADQMHVAPSTIEWGFSLAIFFLGMSAAFLGPVVEKDIRRSALISLVCFVAGFAGTGASIAAGWLPGVFICYGAVMGIGLGVGYLTPVKNLMLWFADNKGLATGIAVAGFGLAKAIASPVMTWLISTVGLVNMFYVLSAVYAVMMFLGFLLIRRPAGYVYSAAARVRRRTVMRRPVFWAIWVAFYLNITCGLALISQEKDILHDVLAVMPRFSGLDAPAFAAATAGVISTVLAIDAVFNAAGRLGFSTLSDHCRRRETSYVVIFAMSIAVCVLQVAFHSIDNGILWMILMMLFLVNAGYGGGFSTLPVLLEQHFGMASVSTVHGLALSAWAFAGLSGNQLASFVVTHASDAAHRYAALIPILAVLYTVALVAIVLVMRDRGGRGAGRANV</sequence>
<keyword evidence="3 6" id="KW-1133">Transmembrane helix</keyword>
<dbReference type="InterPro" id="IPR036259">
    <property type="entry name" value="MFS_trans_sf"/>
</dbReference>
<feature type="domain" description="Major facilitator superfamily (MFS) profile" evidence="7">
    <location>
        <begin position="52"/>
        <end position="460"/>
    </location>
</feature>
<evidence type="ECO:0000313" key="8">
    <source>
        <dbReference type="EMBL" id="OZG52129.1"/>
    </source>
</evidence>
<feature type="compositionally biased region" description="Low complexity" evidence="5">
    <location>
        <begin position="10"/>
        <end position="44"/>
    </location>
</feature>
<dbReference type="PANTHER" id="PTHR11360">
    <property type="entry name" value="MONOCARBOXYLATE TRANSPORTER"/>
    <property type="match status" value="1"/>
</dbReference>
<feature type="transmembrane region" description="Helical" evidence="6">
    <location>
        <begin position="338"/>
        <end position="356"/>
    </location>
</feature>
<proteinExistence type="predicted"/>
<name>A0A261EZ33_9BIFI</name>
<feature type="transmembrane region" description="Helical" evidence="6">
    <location>
        <begin position="362"/>
        <end position="381"/>
    </location>
</feature>
<dbReference type="PANTHER" id="PTHR11360:SF317">
    <property type="entry name" value="MAJOR FACILITATOR SUPERFAMILY (MFS) PROFILE DOMAIN-CONTAINING PROTEIN-RELATED"/>
    <property type="match status" value="1"/>
</dbReference>
<dbReference type="Pfam" id="PF07690">
    <property type="entry name" value="MFS_1"/>
    <property type="match status" value="1"/>
</dbReference>
<feature type="transmembrane region" description="Helical" evidence="6">
    <location>
        <begin position="56"/>
        <end position="76"/>
    </location>
</feature>
<dbReference type="InterPro" id="IPR011701">
    <property type="entry name" value="MFS"/>
</dbReference>
<dbReference type="GO" id="GO:0022857">
    <property type="term" value="F:transmembrane transporter activity"/>
    <property type="evidence" value="ECO:0007669"/>
    <property type="project" value="InterPro"/>
</dbReference>
<feature type="transmembrane region" description="Helical" evidence="6">
    <location>
        <begin position="296"/>
        <end position="317"/>
    </location>
</feature>
<feature type="transmembrane region" description="Helical" evidence="6">
    <location>
        <begin position="91"/>
        <end position="109"/>
    </location>
</feature>
<dbReference type="AlphaFoldDB" id="A0A261EZ33"/>
<evidence type="ECO:0000256" key="4">
    <source>
        <dbReference type="ARBA" id="ARBA00023136"/>
    </source>
</evidence>
<dbReference type="SUPFAM" id="SSF103473">
    <property type="entry name" value="MFS general substrate transporter"/>
    <property type="match status" value="1"/>
</dbReference>
<feature type="region of interest" description="Disordered" evidence="5">
    <location>
        <begin position="1"/>
        <end position="44"/>
    </location>
</feature>
<feature type="transmembrane region" description="Helical" evidence="6">
    <location>
        <begin position="212"/>
        <end position="231"/>
    </location>
</feature>
<evidence type="ECO:0000256" key="1">
    <source>
        <dbReference type="ARBA" id="ARBA00004651"/>
    </source>
</evidence>
<accession>A0A261EZ33</accession>
<feature type="transmembrane region" description="Helical" evidence="6">
    <location>
        <begin position="393"/>
        <end position="414"/>
    </location>
</feature>
<dbReference type="PROSITE" id="PS50850">
    <property type="entry name" value="MFS"/>
    <property type="match status" value="1"/>
</dbReference>
<dbReference type="GO" id="GO:0005886">
    <property type="term" value="C:plasma membrane"/>
    <property type="evidence" value="ECO:0007669"/>
    <property type="project" value="UniProtKB-SubCell"/>
</dbReference>
<dbReference type="InterPro" id="IPR050327">
    <property type="entry name" value="Proton-linked_MCT"/>
</dbReference>
<feature type="transmembrane region" description="Helical" evidence="6">
    <location>
        <begin position="121"/>
        <end position="140"/>
    </location>
</feature>
<reference evidence="8 9" key="1">
    <citation type="journal article" date="2017" name="BMC Genomics">
        <title>Comparative genomic and phylogenomic analyses of the Bifidobacteriaceae family.</title>
        <authorList>
            <person name="Lugli G.A."/>
            <person name="Milani C."/>
            <person name="Turroni F."/>
            <person name="Duranti S."/>
            <person name="Mancabelli L."/>
            <person name="Mangifesta M."/>
            <person name="Ferrario C."/>
            <person name="Modesto M."/>
            <person name="Mattarelli P."/>
            <person name="Jiri K."/>
            <person name="van Sinderen D."/>
            <person name="Ventura M."/>
        </authorList>
    </citation>
    <scope>NUCLEOTIDE SEQUENCE [LARGE SCALE GENOMIC DNA]</scope>
    <source>
        <strain evidence="8 9">DSM 24742</strain>
    </source>
</reference>